<dbReference type="GO" id="GO:0006885">
    <property type="term" value="P:regulation of pH"/>
    <property type="evidence" value="ECO:0007669"/>
    <property type="project" value="TreeGrafter"/>
</dbReference>
<keyword evidence="7" id="KW-0406">Ion transport</keyword>
<dbReference type="PANTHER" id="PTHR32468:SF175">
    <property type="entry name" value="CATION_H+ EXCHANGER 3"/>
    <property type="match status" value="1"/>
</dbReference>
<keyword evidence="13" id="KW-1185">Reference proteome</keyword>
<dbReference type="GO" id="GO:0016020">
    <property type="term" value="C:membrane"/>
    <property type="evidence" value="ECO:0007669"/>
    <property type="project" value="UniProtKB-SubCell"/>
</dbReference>
<organism evidence="12 13">
    <name type="scientific">Quercus suber</name>
    <name type="common">Cork oak</name>
    <dbReference type="NCBI Taxonomy" id="58331"/>
    <lineage>
        <taxon>Eukaryota</taxon>
        <taxon>Viridiplantae</taxon>
        <taxon>Streptophyta</taxon>
        <taxon>Embryophyta</taxon>
        <taxon>Tracheophyta</taxon>
        <taxon>Spermatophyta</taxon>
        <taxon>Magnoliopsida</taxon>
        <taxon>eudicotyledons</taxon>
        <taxon>Gunneridae</taxon>
        <taxon>Pentapetalae</taxon>
        <taxon>rosids</taxon>
        <taxon>fabids</taxon>
        <taxon>Fagales</taxon>
        <taxon>Fagaceae</taxon>
        <taxon>Quercus</taxon>
    </lineage>
</organism>
<dbReference type="GO" id="GO:0012505">
    <property type="term" value="C:endomembrane system"/>
    <property type="evidence" value="ECO:0007669"/>
    <property type="project" value="TreeGrafter"/>
</dbReference>
<comment type="caution">
    <text evidence="12">The sequence shown here is derived from an EMBL/GenBank/DDBJ whole genome shotgun (WGS) entry which is preliminary data.</text>
</comment>
<evidence type="ECO:0000256" key="9">
    <source>
        <dbReference type="ARBA" id="ARBA00038341"/>
    </source>
</evidence>
<dbReference type="Gene3D" id="1.20.1530.20">
    <property type="match status" value="2"/>
</dbReference>
<feature type="transmembrane region" description="Helical" evidence="10">
    <location>
        <begin position="111"/>
        <end position="130"/>
    </location>
</feature>
<dbReference type="Proteomes" id="UP000237347">
    <property type="component" value="Unassembled WGS sequence"/>
</dbReference>
<evidence type="ECO:0000256" key="7">
    <source>
        <dbReference type="ARBA" id="ARBA00023065"/>
    </source>
</evidence>
<keyword evidence="6 10" id="KW-1133">Transmembrane helix</keyword>
<comment type="similarity">
    <text evidence="9">Belongs to the monovalent cation:proton antiporter 2 (CPA2) transporter (TC 2.A.37) family. CHX (TC 2.A.37.4) subfamily.</text>
</comment>
<dbReference type="GO" id="GO:0015297">
    <property type="term" value="F:antiporter activity"/>
    <property type="evidence" value="ECO:0007669"/>
    <property type="project" value="InterPro"/>
</dbReference>
<evidence type="ECO:0000256" key="8">
    <source>
        <dbReference type="ARBA" id="ARBA00023136"/>
    </source>
</evidence>
<reference evidence="12 13" key="1">
    <citation type="journal article" date="2018" name="Sci. Data">
        <title>The draft genome sequence of cork oak.</title>
        <authorList>
            <person name="Ramos A.M."/>
            <person name="Usie A."/>
            <person name="Barbosa P."/>
            <person name="Barros P.M."/>
            <person name="Capote T."/>
            <person name="Chaves I."/>
            <person name="Simoes F."/>
            <person name="Abreu I."/>
            <person name="Carrasquinho I."/>
            <person name="Faro C."/>
            <person name="Guimaraes J.B."/>
            <person name="Mendonca D."/>
            <person name="Nobrega F."/>
            <person name="Rodrigues L."/>
            <person name="Saibo N.J.M."/>
            <person name="Varela M.C."/>
            <person name="Egas C."/>
            <person name="Matos J."/>
            <person name="Miguel C.M."/>
            <person name="Oliveira M.M."/>
            <person name="Ricardo C.P."/>
            <person name="Goncalves S."/>
        </authorList>
    </citation>
    <scope>NUCLEOTIDE SEQUENCE [LARGE SCALE GENOMIC DNA]</scope>
    <source>
        <strain evidence="13">cv. HL8</strain>
    </source>
</reference>
<name>A0AAW0JZJ1_QUESU</name>
<feature type="transmembrane region" description="Helical" evidence="10">
    <location>
        <begin position="210"/>
        <end position="229"/>
    </location>
</feature>
<dbReference type="EMBL" id="PKMF04000440">
    <property type="protein sequence ID" value="KAK7831646.1"/>
    <property type="molecule type" value="Genomic_DNA"/>
</dbReference>
<evidence type="ECO:0000259" key="11">
    <source>
        <dbReference type="Pfam" id="PF00999"/>
    </source>
</evidence>
<dbReference type="AlphaFoldDB" id="A0AAW0JZJ1"/>
<feature type="transmembrane region" description="Helical" evidence="10">
    <location>
        <begin position="45"/>
        <end position="64"/>
    </location>
</feature>
<dbReference type="InterPro" id="IPR050794">
    <property type="entry name" value="CPA2_transporter"/>
</dbReference>
<evidence type="ECO:0000256" key="5">
    <source>
        <dbReference type="ARBA" id="ARBA00022958"/>
    </source>
</evidence>
<comment type="subcellular location">
    <subcellularLocation>
        <location evidence="1">Membrane</location>
        <topology evidence="1">Multi-pass membrane protein</topology>
    </subcellularLocation>
</comment>
<evidence type="ECO:0000256" key="4">
    <source>
        <dbReference type="ARBA" id="ARBA00022692"/>
    </source>
</evidence>
<feature type="transmembrane region" description="Helical" evidence="10">
    <location>
        <begin position="175"/>
        <end position="198"/>
    </location>
</feature>
<feature type="transmembrane region" description="Helical" evidence="10">
    <location>
        <begin position="76"/>
        <end position="99"/>
    </location>
</feature>
<evidence type="ECO:0000256" key="2">
    <source>
        <dbReference type="ARBA" id="ARBA00022448"/>
    </source>
</evidence>
<evidence type="ECO:0000256" key="3">
    <source>
        <dbReference type="ARBA" id="ARBA00022538"/>
    </source>
</evidence>
<dbReference type="InterPro" id="IPR006153">
    <property type="entry name" value="Cation/H_exchanger_TM"/>
</dbReference>
<dbReference type="Pfam" id="PF00999">
    <property type="entry name" value="Na_H_Exchanger"/>
    <property type="match status" value="2"/>
</dbReference>
<keyword evidence="8 10" id="KW-0472">Membrane</keyword>
<evidence type="ECO:0000313" key="12">
    <source>
        <dbReference type="EMBL" id="KAK7831646.1"/>
    </source>
</evidence>
<dbReference type="PANTHER" id="PTHR32468">
    <property type="entry name" value="CATION/H + ANTIPORTER"/>
    <property type="match status" value="1"/>
</dbReference>
<protein>
    <submittedName>
        <fullName evidence="12">Cation/h(+) antiporter 14</fullName>
    </submittedName>
</protein>
<gene>
    <name evidence="12" type="primary">CHX14_6</name>
    <name evidence="12" type="ORF">CFP56_027168</name>
</gene>
<proteinExistence type="inferred from homology"/>
<evidence type="ECO:0000256" key="10">
    <source>
        <dbReference type="SAM" id="Phobius"/>
    </source>
</evidence>
<evidence type="ECO:0000256" key="6">
    <source>
        <dbReference type="ARBA" id="ARBA00022989"/>
    </source>
</evidence>
<keyword evidence="3" id="KW-0633">Potassium transport</keyword>
<dbReference type="GO" id="GO:1902600">
    <property type="term" value="P:proton transmembrane transport"/>
    <property type="evidence" value="ECO:0007669"/>
    <property type="project" value="InterPro"/>
</dbReference>
<dbReference type="GO" id="GO:0006813">
    <property type="term" value="P:potassium ion transport"/>
    <property type="evidence" value="ECO:0007669"/>
    <property type="project" value="UniProtKB-KW"/>
</dbReference>
<keyword evidence="2" id="KW-0813">Transport</keyword>
<sequence>MNNTKGLSRAKGTVLGEHLVCQYIHIIDSAGFLFGDDPMDYSTPILFADISAGIILGPSVLGLYREYTEALFPPGSRLVLSTFVEIAFMFHLFILGLQINASLIKCIGRKALIIGLVGTMTPLAFGGTAYKNILQRTNPSEYRGLGPLMLAGIILGPSVLGLYREYTEALFPPGSRLVLSTFVEIAFMFHLFILGLQINASLIKCIGRKALIIGLVGTMTPLAFGGTAYKNILQRTNPSEYRGLGPLMLVTINSMTSFIDITSLLDNLNILNSEIGQFASSISLVSDACCWFLAFVVRNVGAALKYTPTKPLPTLVLVPL</sequence>
<evidence type="ECO:0000256" key="1">
    <source>
        <dbReference type="ARBA" id="ARBA00004141"/>
    </source>
</evidence>
<dbReference type="InterPro" id="IPR038770">
    <property type="entry name" value="Na+/solute_symporter_sf"/>
</dbReference>
<evidence type="ECO:0000313" key="13">
    <source>
        <dbReference type="Proteomes" id="UP000237347"/>
    </source>
</evidence>
<keyword evidence="4 10" id="KW-0812">Transmembrane</keyword>
<feature type="transmembrane region" description="Helical" evidence="10">
    <location>
        <begin position="142"/>
        <end position="163"/>
    </location>
</feature>
<keyword evidence="5" id="KW-0630">Potassium</keyword>
<accession>A0AAW0JZJ1</accession>
<feature type="domain" description="Cation/H+ exchanger transmembrane" evidence="11">
    <location>
        <begin position="44"/>
        <end position="130"/>
    </location>
</feature>
<feature type="domain" description="Cation/H+ exchanger transmembrane" evidence="11">
    <location>
        <begin position="148"/>
        <end position="301"/>
    </location>
</feature>